<accession>A0A150B248</accession>
<dbReference type="RefSeq" id="WP_017561860.1">
    <property type="nucleotide sequence ID" value="NZ_JARPVK010000020.1"/>
</dbReference>
<name>A0A150B248_BACCE</name>
<reference evidence="1 2" key="1">
    <citation type="submission" date="2015-12" db="EMBL/GenBank/DDBJ databases">
        <title>Bacillus cereus Group isolate.</title>
        <authorList>
            <person name="Kovac J."/>
        </authorList>
    </citation>
    <scope>NUCLEOTIDE SEQUENCE [LARGE SCALE GENOMIC DNA]</scope>
    <source>
        <strain evidence="1 2">FSL W8-0275</strain>
    </source>
</reference>
<comment type="caution">
    <text evidence="1">The sequence shown here is derived from an EMBL/GenBank/DDBJ whole genome shotgun (WGS) entry which is preliminary data.</text>
</comment>
<evidence type="ECO:0008006" key="3">
    <source>
        <dbReference type="Google" id="ProtNLM"/>
    </source>
</evidence>
<proteinExistence type="predicted"/>
<gene>
    <name evidence="1" type="ORF">AT274_20345</name>
</gene>
<evidence type="ECO:0000313" key="1">
    <source>
        <dbReference type="EMBL" id="KXX94956.1"/>
    </source>
</evidence>
<evidence type="ECO:0000313" key="2">
    <source>
        <dbReference type="Proteomes" id="UP000075591"/>
    </source>
</evidence>
<organism evidence="1 2">
    <name type="scientific">Bacillus cereus</name>
    <dbReference type="NCBI Taxonomy" id="1396"/>
    <lineage>
        <taxon>Bacteria</taxon>
        <taxon>Bacillati</taxon>
        <taxon>Bacillota</taxon>
        <taxon>Bacilli</taxon>
        <taxon>Bacillales</taxon>
        <taxon>Bacillaceae</taxon>
        <taxon>Bacillus</taxon>
        <taxon>Bacillus cereus group</taxon>
    </lineage>
</organism>
<dbReference type="EMBL" id="LOMT01000103">
    <property type="protein sequence ID" value="KXX94956.1"/>
    <property type="molecule type" value="Genomic_DNA"/>
</dbReference>
<dbReference type="AlphaFoldDB" id="A0A150B248"/>
<sequence length="105" mass="12020">MKKLLLITVLVILGLSSCIIYQIYKATHPYSEKEKSEMKENASQAAIEYFKKEKNWDFTIKKVEFSTDISRSRLEVSGYISGDKKKKVSASIDYSNDYTVGSISY</sequence>
<dbReference type="Proteomes" id="UP000075591">
    <property type="component" value="Unassembled WGS sequence"/>
</dbReference>
<dbReference type="PATRIC" id="fig|1396.432.peg.4576"/>
<dbReference type="PROSITE" id="PS51257">
    <property type="entry name" value="PROKAR_LIPOPROTEIN"/>
    <property type="match status" value="1"/>
</dbReference>
<protein>
    <recommendedName>
        <fullName evidence="3">Lipoprotein</fullName>
    </recommendedName>
</protein>